<dbReference type="Proteomes" id="UP000499080">
    <property type="component" value="Unassembled WGS sequence"/>
</dbReference>
<evidence type="ECO:0000313" key="2">
    <source>
        <dbReference type="EMBL" id="GBM61149.1"/>
    </source>
</evidence>
<proteinExistence type="predicted"/>
<evidence type="ECO:0000313" key="6">
    <source>
        <dbReference type="Proteomes" id="UP000499080"/>
    </source>
</evidence>
<comment type="caution">
    <text evidence="2">The sequence shown here is derived from an EMBL/GenBank/DDBJ whole genome shotgun (WGS) entry which is preliminary data.</text>
</comment>
<organism evidence="2 6">
    <name type="scientific">Araneus ventricosus</name>
    <name type="common">Orbweaver spider</name>
    <name type="synonym">Epeira ventricosa</name>
    <dbReference type="NCBI Taxonomy" id="182803"/>
    <lineage>
        <taxon>Eukaryota</taxon>
        <taxon>Metazoa</taxon>
        <taxon>Ecdysozoa</taxon>
        <taxon>Arthropoda</taxon>
        <taxon>Chelicerata</taxon>
        <taxon>Arachnida</taxon>
        <taxon>Araneae</taxon>
        <taxon>Araneomorphae</taxon>
        <taxon>Entelegynae</taxon>
        <taxon>Araneoidea</taxon>
        <taxon>Araneidae</taxon>
        <taxon>Araneus</taxon>
    </lineage>
</organism>
<evidence type="ECO:0000313" key="3">
    <source>
        <dbReference type="EMBL" id="GBM61784.1"/>
    </source>
</evidence>
<keyword evidence="6" id="KW-1185">Reference proteome</keyword>
<accession>A0A4Y2H7J9</accession>
<evidence type="ECO:0000313" key="5">
    <source>
        <dbReference type="EMBL" id="GBM62586.1"/>
    </source>
</evidence>
<evidence type="ECO:0000256" key="1">
    <source>
        <dbReference type="SAM" id="MobiDB-lite"/>
    </source>
</evidence>
<protein>
    <submittedName>
        <fullName evidence="2">Uncharacterized protein</fullName>
    </submittedName>
</protein>
<feature type="region of interest" description="Disordered" evidence="1">
    <location>
        <begin position="1"/>
        <end position="49"/>
    </location>
</feature>
<dbReference type="EMBL" id="BGPR01180733">
    <property type="protein sequence ID" value="GBM61784.1"/>
    <property type="molecule type" value="Genomic_DNA"/>
</dbReference>
<sequence length="78" mass="8501">NPFSVLTSVIPKGSTSPKSPKKSPKKEVSPDGKKSPVALKSRLQDPSSELPLLKKVLLRKVMDDKKAEESQAENQVMS</sequence>
<reference evidence="2 6" key="1">
    <citation type="journal article" date="2019" name="Sci. Rep.">
        <title>Orb-weaving spider Araneus ventricosus genome elucidates the spidroin gene catalogue.</title>
        <authorList>
            <person name="Kono N."/>
            <person name="Nakamura H."/>
            <person name="Ohtoshi R."/>
            <person name="Moran D.A.P."/>
            <person name="Shinohara A."/>
            <person name="Yoshida Y."/>
            <person name="Fujiwara M."/>
            <person name="Mori M."/>
            <person name="Tomita M."/>
            <person name="Arakawa K."/>
        </authorList>
    </citation>
    <scope>NUCLEOTIDE SEQUENCE [LARGE SCALE GENOMIC DNA]</scope>
</reference>
<feature type="non-terminal residue" evidence="2">
    <location>
        <position position="1"/>
    </location>
</feature>
<dbReference type="EMBL" id="BGPR01180527">
    <property type="protein sequence ID" value="GBM61149.1"/>
    <property type="molecule type" value="Genomic_DNA"/>
</dbReference>
<dbReference type="EMBL" id="BGPR01180990">
    <property type="protein sequence ID" value="GBM62556.1"/>
    <property type="molecule type" value="Genomic_DNA"/>
</dbReference>
<dbReference type="AlphaFoldDB" id="A0A4Y2H7J9"/>
<name>A0A4Y2H7J9_ARAVE</name>
<evidence type="ECO:0000313" key="4">
    <source>
        <dbReference type="EMBL" id="GBM62556.1"/>
    </source>
</evidence>
<dbReference type="EMBL" id="BGPR01181001">
    <property type="protein sequence ID" value="GBM62586.1"/>
    <property type="molecule type" value="Genomic_DNA"/>
</dbReference>
<gene>
    <name evidence="3" type="ORF">AVEN_109427_1</name>
    <name evidence="5" type="ORF">AVEN_140201_1</name>
    <name evidence="4" type="ORF">AVEN_51755_1</name>
    <name evidence="2" type="ORF">AVEN_85705_1</name>
</gene>
<feature type="compositionally biased region" description="Basic and acidic residues" evidence="1">
    <location>
        <begin position="25"/>
        <end position="34"/>
    </location>
</feature>